<gene>
    <name evidence="2" type="ORF">GRAN_1656</name>
</gene>
<proteinExistence type="predicted"/>
<keyword evidence="3" id="KW-1185">Reference proteome</keyword>
<evidence type="ECO:0000313" key="2">
    <source>
        <dbReference type="EMBL" id="RXH58346.1"/>
    </source>
</evidence>
<name>A0A4Q0T9C1_9BACT</name>
<comment type="caution">
    <text evidence="2">The sequence shown here is derived from an EMBL/GenBank/DDBJ whole genome shotgun (WGS) entry which is preliminary data.</text>
</comment>
<dbReference type="Proteomes" id="UP000289437">
    <property type="component" value="Unassembled WGS sequence"/>
</dbReference>
<reference evidence="2 3" key="1">
    <citation type="submission" date="2018-11" db="EMBL/GenBank/DDBJ databases">
        <authorList>
            <person name="Mardanov A.V."/>
            <person name="Ravin N.V."/>
            <person name="Dedysh S.N."/>
        </authorList>
    </citation>
    <scope>NUCLEOTIDE SEQUENCE [LARGE SCALE GENOMIC DNA]</scope>
    <source>
        <strain evidence="2 3">AF10</strain>
    </source>
</reference>
<protein>
    <submittedName>
        <fullName evidence="2">Uncharacterized protein</fullName>
    </submittedName>
</protein>
<evidence type="ECO:0000256" key="1">
    <source>
        <dbReference type="SAM" id="MobiDB-lite"/>
    </source>
</evidence>
<accession>A0A4Q0T9C1</accession>
<evidence type="ECO:0000313" key="3">
    <source>
        <dbReference type="Proteomes" id="UP000289437"/>
    </source>
</evidence>
<feature type="region of interest" description="Disordered" evidence="1">
    <location>
        <begin position="61"/>
        <end position="93"/>
    </location>
</feature>
<dbReference type="AlphaFoldDB" id="A0A4Q0T9C1"/>
<sequence>MHPASSCSLQPDYTPPRLRTQLQASDERSFGPVVPYFGPVVVYFVVTPERNLRLDVHLSLPVSRHQPQRSEGPCTSPRPLYSSFSSRYPEPSD</sequence>
<dbReference type="EMBL" id="RDSM01000001">
    <property type="protein sequence ID" value="RXH58346.1"/>
    <property type="molecule type" value="Genomic_DNA"/>
</dbReference>
<reference evidence="3" key="2">
    <citation type="submission" date="2019-02" db="EMBL/GenBank/DDBJ databases">
        <title>Granulicella sibirica sp. nov., a psychrotolerant acidobacterium isolated from an organic soil layer in forested tundra, West Siberia.</title>
        <authorList>
            <person name="Oshkin I.Y."/>
            <person name="Kulichevskaya I.S."/>
            <person name="Rijpstra W.I.C."/>
            <person name="Sinninghe Damste J.S."/>
            <person name="Rakitin A.L."/>
            <person name="Ravin N.V."/>
            <person name="Dedysh S.N."/>
        </authorList>
    </citation>
    <scope>NUCLEOTIDE SEQUENCE [LARGE SCALE GENOMIC DNA]</scope>
    <source>
        <strain evidence="3">AF10</strain>
    </source>
</reference>
<organism evidence="2 3">
    <name type="scientific">Granulicella sibirica</name>
    <dbReference type="NCBI Taxonomy" id="2479048"/>
    <lineage>
        <taxon>Bacteria</taxon>
        <taxon>Pseudomonadati</taxon>
        <taxon>Acidobacteriota</taxon>
        <taxon>Terriglobia</taxon>
        <taxon>Terriglobales</taxon>
        <taxon>Acidobacteriaceae</taxon>
        <taxon>Granulicella</taxon>
    </lineage>
</organism>